<keyword evidence="1" id="KW-1133">Transmembrane helix</keyword>
<comment type="caution">
    <text evidence="2">The sequence shown here is derived from an EMBL/GenBank/DDBJ whole genome shotgun (WGS) entry which is preliminary data.</text>
</comment>
<proteinExistence type="predicted"/>
<dbReference type="RefSeq" id="WP_179777707.1">
    <property type="nucleotide sequence ID" value="NZ_JACCFK010000002.1"/>
</dbReference>
<evidence type="ECO:0000313" key="2">
    <source>
        <dbReference type="EMBL" id="NYI93550.1"/>
    </source>
</evidence>
<protein>
    <submittedName>
        <fullName evidence="2">Peptidoglycan/LPS O-acetylase OafA/YrhL</fullName>
    </submittedName>
</protein>
<feature type="transmembrane region" description="Helical" evidence="1">
    <location>
        <begin position="67"/>
        <end position="89"/>
    </location>
</feature>
<keyword evidence="1" id="KW-0472">Membrane</keyword>
<keyword evidence="3" id="KW-1185">Reference proteome</keyword>
<feature type="transmembrane region" description="Helical" evidence="1">
    <location>
        <begin position="95"/>
        <end position="112"/>
    </location>
</feature>
<feature type="transmembrane region" description="Helical" evidence="1">
    <location>
        <begin position="37"/>
        <end position="55"/>
    </location>
</feature>
<gene>
    <name evidence="2" type="ORF">HNR02_006925</name>
</gene>
<organism evidence="2 3">
    <name type="scientific">Amycolatopsis endophytica</name>
    <dbReference type="NCBI Taxonomy" id="860233"/>
    <lineage>
        <taxon>Bacteria</taxon>
        <taxon>Bacillati</taxon>
        <taxon>Actinomycetota</taxon>
        <taxon>Actinomycetes</taxon>
        <taxon>Pseudonocardiales</taxon>
        <taxon>Pseudonocardiaceae</taxon>
        <taxon>Amycolatopsis</taxon>
    </lineage>
</organism>
<dbReference type="Proteomes" id="UP000549616">
    <property type="component" value="Unassembled WGS sequence"/>
</dbReference>
<keyword evidence="1" id="KW-0812">Transmembrane</keyword>
<reference evidence="2 3" key="1">
    <citation type="submission" date="2020-07" db="EMBL/GenBank/DDBJ databases">
        <title>Sequencing the genomes of 1000 actinobacteria strains.</title>
        <authorList>
            <person name="Klenk H.-P."/>
        </authorList>
    </citation>
    <scope>NUCLEOTIDE SEQUENCE [LARGE SCALE GENOMIC DNA]</scope>
    <source>
        <strain evidence="2 3">DSM 104006</strain>
    </source>
</reference>
<feature type="transmembrane region" description="Helical" evidence="1">
    <location>
        <begin position="12"/>
        <end position="31"/>
    </location>
</feature>
<dbReference type="EMBL" id="JACCFK010000002">
    <property type="protein sequence ID" value="NYI93550.1"/>
    <property type="molecule type" value="Genomic_DNA"/>
</dbReference>
<name>A0A853BEU6_9PSEU</name>
<evidence type="ECO:0000313" key="3">
    <source>
        <dbReference type="Proteomes" id="UP000549616"/>
    </source>
</evidence>
<accession>A0A853BEU6</accession>
<evidence type="ECO:0000256" key="1">
    <source>
        <dbReference type="SAM" id="Phobius"/>
    </source>
</evidence>
<dbReference type="AlphaFoldDB" id="A0A853BEU6"/>
<sequence>MRREIRDFVPVWALIVAGVVVVAALLRLALLQRWVELAVALVMTALAVLVVLLAVRRPADGRAEVDFALRTRSARVAVGLGLVTPASLAGEVTDLPGAALVVVSVVAFLAIVQRDRTGTTAPMR</sequence>